<accession>A0A238J488</accession>
<feature type="transmembrane region" description="Helical" evidence="1">
    <location>
        <begin position="172"/>
        <end position="189"/>
    </location>
</feature>
<keyword evidence="1" id="KW-0472">Membrane</keyword>
<feature type="transmembrane region" description="Helical" evidence="1">
    <location>
        <begin position="83"/>
        <end position="102"/>
    </location>
</feature>
<dbReference type="EMBL" id="FXXQ01000018">
    <property type="protein sequence ID" value="SMX25518.1"/>
    <property type="molecule type" value="Genomic_DNA"/>
</dbReference>
<proteinExistence type="predicted"/>
<feature type="transmembrane region" description="Helical" evidence="1">
    <location>
        <begin position="47"/>
        <end position="71"/>
    </location>
</feature>
<keyword evidence="3" id="KW-1185">Reference proteome</keyword>
<evidence type="ECO:0000313" key="3">
    <source>
        <dbReference type="Proteomes" id="UP000201838"/>
    </source>
</evidence>
<organism evidence="2 3">
    <name type="scientific">Boseongicola aestuarii</name>
    <dbReference type="NCBI Taxonomy" id="1470561"/>
    <lineage>
        <taxon>Bacteria</taxon>
        <taxon>Pseudomonadati</taxon>
        <taxon>Pseudomonadota</taxon>
        <taxon>Alphaproteobacteria</taxon>
        <taxon>Rhodobacterales</taxon>
        <taxon>Paracoccaceae</taxon>
        <taxon>Boseongicola</taxon>
    </lineage>
</organism>
<dbReference type="Pfam" id="PF04403">
    <property type="entry name" value="PqiA"/>
    <property type="match status" value="1"/>
</dbReference>
<dbReference type="OrthoDB" id="5291921at2"/>
<dbReference type="InterPro" id="IPR007498">
    <property type="entry name" value="PqiA-like"/>
</dbReference>
<dbReference type="Proteomes" id="UP000201838">
    <property type="component" value="Unassembled WGS sequence"/>
</dbReference>
<keyword evidence="1" id="KW-0812">Transmembrane</keyword>
<reference evidence="2 3" key="1">
    <citation type="submission" date="2017-05" db="EMBL/GenBank/DDBJ databases">
        <authorList>
            <person name="Song R."/>
            <person name="Chenine A.L."/>
            <person name="Ruprecht R.M."/>
        </authorList>
    </citation>
    <scope>NUCLEOTIDE SEQUENCE [LARGE SCALE GENOMIC DNA]</scope>
    <source>
        <strain evidence="2 3">CECT 8489</strain>
    </source>
</reference>
<dbReference type="RefSeq" id="WP_093975705.1">
    <property type="nucleotide sequence ID" value="NZ_FXXQ01000018.1"/>
</dbReference>
<evidence type="ECO:0000256" key="1">
    <source>
        <dbReference type="SAM" id="Phobius"/>
    </source>
</evidence>
<protein>
    <submittedName>
        <fullName evidence="2">Paraquat-inducible protein A</fullName>
    </submittedName>
</protein>
<dbReference type="AlphaFoldDB" id="A0A238J488"/>
<gene>
    <name evidence="2" type="primary">pqiA_1</name>
    <name evidence="2" type="ORF">BOA8489_03662</name>
</gene>
<evidence type="ECO:0000313" key="2">
    <source>
        <dbReference type="EMBL" id="SMX25518.1"/>
    </source>
</evidence>
<keyword evidence="1" id="KW-1133">Transmembrane helix</keyword>
<sequence length="209" mass="22454">MVDTSRLDDLIVCTECDALYRVRQPERGQVAVCARCHTVLAAPRAKAALQIVALAVATLILIVGAAVFPFLRIEVGGVANAASVLDISYAFFDGFLTVLVIATMSMILAIPALRTGLIIYVLAPFIVDKPALPGARAAFRVAQQLRPWAMAEIFAIGCAVSLVKIADLAQVTFGPAFWMFAVLTVLIVIQQKFMCSWSVWNALASQTPS</sequence>
<name>A0A238J488_9RHOB</name>